<name>A0A0J1HP83_NIACI</name>
<evidence type="ECO:0000256" key="1">
    <source>
        <dbReference type="SAM" id="Phobius"/>
    </source>
</evidence>
<keyword evidence="3" id="KW-1185">Reference proteome</keyword>
<comment type="caution">
    <text evidence="2">The sequence shown here is derived from an EMBL/GenBank/DDBJ whole genome shotgun (WGS) entry which is preliminary data.</text>
</comment>
<keyword evidence="1" id="KW-0812">Transmembrane</keyword>
<evidence type="ECO:0000313" key="3">
    <source>
        <dbReference type="Proteomes" id="UP000036045"/>
    </source>
</evidence>
<dbReference type="AlphaFoldDB" id="A0A0J1HP83"/>
<keyword evidence="1" id="KW-1133">Transmembrane helix</keyword>
<feature type="transmembrane region" description="Helical" evidence="1">
    <location>
        <begin position="27"/>
        <end position="49"/>
    </location>
</feature>
<protein>
    <submittedName>
        <fullName evidence="2">Uncharacterized protein</fullName>
    </submittedName>
</protein>
<dbReference type="EMBL" id="LDPH01000058">
    <property type="protein sequence ID" value="KLV15527.1"/>
    <property type="molecule type" value="Genomic_DNA"/>
</dbReference>
<keyword evidence="1" id="KW-0472">Membrane</keyword>
<reference evidence="2 3" key="1">
    <citation type="submission" date="2015-05" db="EMBL/GenBank/DDBJ databases">
        <title>Whole genome sequence and identification of bacterial endophytes from Costus igneus.</title>
        <authorList>
            <person name="Lee Y.P."/>
            <person name="Gan H.M."/>
            <person name="Eng W."/>
            <person name="Wheatley M.S."/>
            <person name="Caraballo A."/>
            <person name="Polter S."/>
            <person name="Savka M.A."/>
            <person name="Hudson A.O."/>
        </authorList>
    </citation>
    <scope>NUCLEOTIDE SEQUENCE [LARGE SCALE GENOMIC DNA]</scope>
    <source>
        <strain evidence="2 3">RIT379</strain>
    </source>
</reference>
<dbReference type="OrthoDB" id="2898133at2"/>
<organism evidence="2 3">
    <name type="scientific">Niallia circulans</name>
    <name type="common">Bacillus circulans</name>
    <dbReference type="NCBI Taxonomy" id="1397"/>
    <lineage>
        <taxon>Bacteria</taxon>
        <taxon>Bacillati</taxon>
        <taxon>Bacillota</taxon>
        <taxon>Bacilli</taxon>
        <taxon>Bacillales</taxon>
        <taxon>Bacillaceae</taxon>
        <taxon>Niallia</taxon>
    </lineage>
</organism>
<dbReference type="RefSeq" id="WP_031536982.1">
    <property type="nucleotide sequence ID" value="NZ_JADYUA010000057.1"/>
</dbReference>
<gene>
    <name evidence="2" type="ORF">ABW02_25630</name>
</gene>
<dbReference type="Proteomes" id="UP000036045">
    <property type="component" value="Unassembled WGS sequence"/>
</dbReference>
<dbReference type="PATRIC" id="fig|1397.4.peg.4675"/>
<sequence>MKNWVDLQQDILEAKELFGEFISWLEIAFRWSFFSVIILLIGCVIIKWLLQKNKMVGEITFGMLIGFCSMWIFGSFVISFFAYTN</sequence>
<evidence type="ECO:0000313" key="2">
    <source>
        <dbReference type="EMBL" id="KLV15527.1"/>
    </source>
</evidence>
<accession>A0A0J1HP83</accession>
<proteinExistence type="predicted"/>
<feature type="transmembrane region" description="Helical" evidence="1">
    <location>
        <begin position="61"/>
        <end position="83"/>
    </location>
</feature>